<dbReference type="Pfam" id="PF01565">
    <property type="entry name" value="FAD_binding_4"/>
    <property type="match status" value="1"/>
</dbReference>
<comment type="caution">
    <text evidence="6">The sequence shown here is derived from an EMBL/GenBank/DDBJ whole genome shotgun (WGS) entry which is preliminary data.</text>
</comment>
<dbReference type="EMBL" id="JBITGY010000005">
    <property type="protein sequence ID" value="MFI6499441.1"/>
    <property type="molecule type" value="Genomic_DNA"/>
</dbReference>
<evidence type="ECO:0000256" key="3">
    <source>
        <dbReference type="ARBA" id="ARBA00022827"/>
    </source>
</evidence>
<dbReference type="InterPro" id="IPR036318">
    <property type="entry name" value="FAD-bd_PCMH-like_sf"/>
</dbReference>
<dbReference type="Gene3D" id="3.30.465.10">
    <property type="match status" value="1"/>
</dbReference>
<dbReference type="PANTHER" id="PTHR11748">
    <property type="entry name" value="D-LACTATE DEHYDROGENASE"/>
    <property type="match status" value="1"/>
</dbReference>
<keyword evidence="7" id="KW-1185">Reference proteome</keyword>
<dbReference type="PANTHER" id="PTHR11748:SF111">
    <property type="entry name" value="D-LACTATE DEHYDROGENASE, MITOCHONDRIAL-RELATED"/>
    <property type="match status" value="1"/>
</dbReference>
<comment type="similarity">
    <text evidence="1">Belongs to the FAD-binding oxidoreductase/transferase type 4 family.</text>
</comment>
<proteinExistence type="inferred from homology"/>
<evidence type="ECO:0000313" key="7">
    <source>
        <dbReference type="Proteomes" id="UP001612741"/>
    </source>
</evidence>
<gene>
    <name evidence="6" type="ORF">ACIBG2_18790</name>
</gene>
<dbReference type="Proteomes" id="UP001612741">
    <property type="component" value="Unassembled WGS sequence"/>
</dbReference>
<dbReference type="InterPro" id="IPR016164">
    <property type="entry name" value="FAD-linked_Oxase-like_C"/>
</dbReference>
<keyword evidence="4" id="KW-0560">Oxidoreductase</keyword>
<name>A0ABW7YU69_9ACTN</name>
<evidence type="ECO:0000259" key="5">
    <source>
        <dbReference type="PROSITE" id="PS51387"/>
    </source>
</evidence>
<dbReference type="InterPro" id="IPR016166">
    <property type="entry name" value="FAD-bd_PCMH"/>
</dbReference>
<keyword evidence="2" id="KW-0285">Flavoprotein</keyword>
<dbReference type="InterPro" id="IPR016170">
    <property type="entry name" value="Cytok_DH_C_sf"/>
</dbReference>
<organism evidence="6 7">
    <name type="scientific">Nonomuraea typhae</name>
    <dbReference type="NCBI Taxonomy" id="2603600"/>
    <lineage>
        <taxon>Bacteria</taxon>
        <taxon>Bacillati</taxon>
        <taxon>Actinomycetota</taxon>
        <taxon>Actinomycetes</taxon>
        <taxon>Streptosporangiales</taxon>
        <taxon>Streptosporangiaceae</taxon>
        <taxon>Nonomuraea</taxon>
    </lineage>
</organism>
<feature type="domain" description="FAD-binding PCMH-type" evidence="5">
    <location>
        <begin position="37"/>
        <end position="222"/>
    </location>
</feature>
<dbReference type="PROSITE" id="PS51387">
    <property type="entry name" value="FAD_PCMH"/>
    <property type="match status" value="1"/>
</dbReference>
<dbReference type="Gene3D" id="3.30.43.10">
    <property type="entry name" value="Uridine Diphospho-n-acetylenolpyruvylglucosamine Reductase, domain 2"/>
    <property type="match status" value="1"/>
</dbReference>
<keyword evidence="3" id="KW-0274">FAD</keyword>
<dbReference type="InterPro" id="IPR006094">
    <property type="entry name" value="Oxid_FAD_bind_N"/>
</dbReference>
<dbReference type="Gene3D" id="3.40.462.10">
    <property type="entry name" value="FAD-linked oxidases, C-terminal domain"/>
    <property type="match status" value="1"/>
</dbReference>
<sequence>MDEAEAEKASTPHGAWLRDWAERLGDTGAEEIGQANVGMFRQRRVLGTLRPARVAQVREIVASAPPGVALYPVSTGYNWGLGSREPVADGAVVLGLDRLRRVRRLDLDIAVAVIEPGVTQGALAELLAATPYMVNVTASSPHTSIIGNALERGVGLRRQRCEDVAGLEVVLADGRLVRLGNWPDERGRMVPYRHELGPGLMPLFAQSNFGVVTAAVIRLLPRPQALTVIRLTFDASRLARAVDELRRYYGQRLISGVLKIYQPVGDECWAFCCVDGDAELVACARELLMRRAGRSGLFDDIREHAGDDELHEQLQCCLGGDPRLNERVMERWFGAGAPGVDGNPDQGFLFFLPLLPFQGAAVAEARALVREIAAETGTTWTPTVNAISPDVIDLVVSCRFPKGAAAPAHQALDLLYSRFAAAGWRPYRLDVEHMAASGPPDLLKRLKDVFDPLGVIAPARYEPREGPVVDNAARGVCSP</sequence>
<accession>A0ABW7YU69</accession>
<reference evidence="6 7" key="1">
    <citation type="submission" date="2024-10" db="EMBL/GenBank/DDBJ databases">
        <title>The Natural Products Discovery Center: Release of the First 8490 Sequenced Strains for Exploring Actinobacteria Biosynthetic Diversity.</title>
        <authorList>
            <person name="Kalkreuter E."/>
            <person name="Kautsar S.A."/>
            <person name="Yang D."/>
            <person name="Bader C.D."/>
            <person name="Teijaro C.N."/>
            <person name="Fluegel L."/>
            <person name="Davis C.M."/>
            <person name="Simpson J.R."/>
            <person name="Lauterbach L."/>
            <person name="Steele A.D."/>
            <person name="Gui C."/>
            <person name="Meng S."/>
            <person name="Li G."/>
            <person name="Viehrig K."/>
            <person name="Ye F."/>
            <person name="Su P."/>
            <person name="Kiefer A.F."/>
            <person name="Nichols A."/>
            <person name="Cepeda A.J."/>
            <person name="Yan W."/>
            <person name="Fan B."/>
            <person name="Jiang Y."/>
            <person name="Adhikari A."/>
            <person name="Zheng C.-J."/>
            <person name="Schuster L."/>
            <person name="Cowan T.M."/>
            <person name="Smanski M.J."/>
            <person name="Chevrette M.G."/>
            <person name="De Carvalho L.P.S."/>
            <person name="Shen B."/>
        </authorList>
    </citation>
    <scope>NUCLEOTIDE SEQUENCE [LARGE SCALE GENOMIC DNA]</scope>
    <source>
        <strain evidence="6 7">NPDC050545</strain>
    </source>
</reference>
<dbReference type="RefSeq" id="WP_397082749.1">
    <property type="nucleotide sequence ID" value="NZ_JBITGY010000005.1"/>
</dbReference>
<evidence type="ECO:0000256" key="4">
    <source>
        <dbReference type="ARBA" id="ARBA00023002"/>
    </source>
</evidence>
<evidence type="ECO:0000256" key="1">
    <source>
        <dbReference type="ARBA" id="ARBA00008000"/>
    </source>
</evidence>
<evidence type="ECO:0000256" key="2">
    <source>
        <dbReference type="ARBA" id="ARBA00022630"/>
    </source>
</evidence>
<dbReference type="InterPro" id="IPR016167">
    <property type="entry name" value="FAD-bd_PCMH_sub1"/>
</dbReference>
<dbReference type="SUPFAM" id="SSF55103">
    <property type="entry name" value="FAD-linked oxidases, C-terminal domain"/>
    <property type="match status" value="1"/>
</dbReference>
<evidence type="ECO:0000313" key="6">
    <source>
        <dbReference type="EMBL" id="MFI6499441.1"/>
    </source>
</evidence>
<protein>
    <submittedName>
        <fullName evidence="6">FAD-binding oxidoreductase</fullName>
    </submittedName>
</protein>
<dbReference type="SUPFAM" id="SSF56176">
    <property type="entry name" value="FAD-binding/transporter-associated domain-like"/>
    <property type="match status" value="1"/>
</dbReference>
<dbReference type="InterPro" id="IPR016169">
    <property type="entry name" value="FAD-bd_PCMH_sub2"/>
</dbReference>